<dbReference type="GO" id="GO:0046872">
    <property type="term" value="F:metal ion binding"/>
    <property type="evidence" value="ECO:0007669"/>
    <property type="project" value="UniProtKB-KW"/>
</dbReference>
<evidence type="ECO:0000313" key="6">
    <source>
        <dbReference type="EMBL" id="RLP77116.1"/>
    </source>
</evidence>
<keyword evidence="4" id="KW-0411">Iron-sulfur</keyword>
<dbReference type="GO" id="GO:0051537">
    <property type="term" value="F:2 iron, 2 sulfur cluster binding"/>
    <property type="evidence" value="ECO:0007669"/>
    <property type="project" value="UniProtKB-KW"/>
</dbReference>
<keyword evidence="7" id="KW-1185">Reference proteome</keyword>
<proteinExistence type="predicted"/>
<organism evidence="6 7">
    <name type="scientific">Xanthobacter tagetidis</name>
    <dbReference type="NCBI Taxonomy" id="60216"/>
    <lineage>
        <taxon>Bacteria</taxon>
        <taxon>Pseudomonadati</taxon>
        <taxon>Pseudomonadota</taxon>
        <taxon>Alphaproteobacteria</taxon>
        <taxon>Hyphomicrobiales</taxon>
        <taxon>Xanthobacteraceae</taxon>
        <taxon>Xanthobacter</taxon>
    </lineage>
</organism>
<reference evidence="6 7" key="1">
    <citation type="submission" date="2018-10" db="EMBL/GenBank/DDBJ databases">
        <title>Xanthobacter tagetidis genome sequencing and assembly.</title>
        <authorList>
            <person name="Maclea K.S."/>
            <person name="Goen A.E."/>
            <person name="Fatima S.A."/>
        </authorList>
    </citation>
    <scope>NUCLEOTIDE SEQUENCE [LARGE SCALE GENOMIC DNA]</scope>
    <source>
        <strain evidence="6 7">ATCC 700314</strain>
    </source>
</reference>
<dbReference type="PANTHER" id="PTHR40261:SF1">
    <property type="entry name" value="RIESKE DOMAIN-CONTAINING PROTEIN"/>
    <property type="match status" value="1"/>
</dbReference>
<dbReference type="CDD" id="cd03467">
    <property type="entry name" value="Rieske"/>
    <property type="match status" value="1"/>
</dbReference>
<comment type="caution">
    <text evidence="6">The sequence shown here is derived from an EMBL/GenBank/DDBJ whole genome shotgun (WGS) entry which is preliminary data.</text>
</comment>
<keyword evidence="2" id="KW-0479">Metal-binding</keyword>
<dbReference type="Pfam" id="PF00355">
    <property type="entry name" value="Rieske"/>
    <property type="match status" value="1"/>
</dbReference>
<dbReference type="SUPFAM" id="SSF50022">
    <property type="entry name" value="ISP domain"/>
    <property type="match status" value="1"/>
</dbReference>
<sequence length="142" mass="15322">MTELFAICSTWEVDDASARGFVLAKRDEAGAITRWPILVTRKGNNFYGFENACPHEGGRLDTVPGEFLDEDGNFLTCGRHNAQFDLDTGHCFIGPCQGKALTAIPLIIDDGDICLAGVDLADEDGMDIDDPNAVPEVMITGD</sequence>
<dbReference type="InterPro" id="IPR036922">
    <property type="entry name" value="Rieske_2Fe-2S_sf"/>
</dbReference>
<evidence type="ECO:0000256" key="2">
    <source>
        <dbReference type="ARBA" id="ARBA00022723"/>
    </source>
</evidence>
<evidence type="ECO:0000256" key="4">
    <source>
        <dbReference type="ARBA" id="ARBA00023014"/>
    </source>
</evidence>
<dbReference type="PROSITE" id="PS51296">
    <property type="entry name" value="RIESKE"/>
    <property type="match status" value="1"/>
</dbReference>
<dbReference type="Gene3D" id="2.102.10.10">
    <property type="entry name" value="Rieske [2Fe-2S] iron-sulphur domain"/>
    <property type="match status" value="1"/>
</dbReference>
<name>A0A3L7A9P1_9HYPH</name>
<dbReference type="AlphaFoldDB" id="A0A3L7A9P1"/>
<dbReference type="OrthoDB" id="9800776at2"/>
<evidence type="ECO:0000256" key="1">
    <source>
        <dbReference type="ARBA" id="ARBA00022714"/>
    </source>
</evidence>
<protein>
    <submittedName>
        <fullName evidence="6">Rieske (2Fe-2S) protein</fullName>
    </submittedName>
</protein>
<keyword evidence="3" id="KW-0408">Iron</keyword>
<dbReference type="PANTHER" id="PTHR40261">
    <property type="match status" value="1"/>
</dbReference>
<evidence type="ECO:0000259" key="5">
    <source>
        <dbReference type="PROSITE" id="PS51296"/>
    </source>
</evidence>
<dbReference type="RefSeq" id="WP_121623954.1">
    <property type="nucleotide sequence ID" value="NZ_JACIIW010000008.1"/>
</dbReference>
<dbReference type="Proteomes" id="UP000269692">
    <property type="component" value="Unassembled WGS sequence"/>
</dbReference>
<gene>
    <name evidence="6" type="ORF">D9R14_13990</name>
</gene>
<keyword evidence="1" id="KW-0001">2Fe-2S</keyword>
<evidence type="ECO:0000313" key="7">
    <source>
        <dbReference type="Proteomes" id="UP000269692"/>
    </source>
</evidence>
<accession>A0A3L7A9P1</accession>
<evidence type="ECO:0000256" key="3">
    <source>
        <dbReference type="ARBA" id="ARBA00023004"/>
    </source>
</evidence>
<dbReference type="EMBL" id="RCTF01000011">
    <property type="protein sequence ID" value="RLP77116.1"/>
    <property type="molecule type" value="Genomic_DNA"/>
</dbReference>
<feature type="domain" description="Rieske" evidence="5">
    <location>
        <begin position="20"/>
        <end position="115"/>
    </location>
</feature>
<dbReference type="InterPro" id="IPR017941">
    <property type="entry name" value="Rieske_2Fe-2S"/>
</dbReference>